<dbReference type="EC" id="2.4.1.14" evidence="2"/>
<evidence type="ECO:0000259" key="6">
    <source>
        <dbReference type="Pfam" id="PF00534"/>
    </source>
</evidence>
<evidence type="ECO:0000313" key="8">
    <source>
        <dbReference type="EMBL" id="BBE30735.1"/>
    </source>
</evidence>
<dbReference type="Pfam" id="PF00862">
    <property type="entry name" value="GT-B_Sucrose_synth"/>
    <property type="match status" value="1"/>
</dbReference>
<proteinExistence type="inferred from homology"/>
<dbReference type="GO" id="GO:0046524">
    <property type="term" value="F:sucrose-phosphate synthase activity"/>
    <property type="evidence" value="ECO:0007669"/>
    <property type="project" value="UniProtKB-EC"/>
</dbReference>
<dbReference type="InterPro" id="IPR001296">
    <property type="entry name" value="Glyco_trans_1"/>
</dbReference>
<dbReference type="SUPFAM" id="SSF53756">
    <property type="entry name" value="UDP-Glycosyltransferase/glycogen phosphorylase"/>
    <property type="match status" value="1"/>
</dbReference>
<protein>
    <recommendedName>
        <fullName evidence="2">sucrose-phosphate synthase</fullName>
        <ecNumber evidence="2">2.4.1.14</ecNumber>
    </recommendedName>
</protein>
<feature type="domain" description="Sucrose synthase first GT-B" evidence="7">
    <location>
        <begin position="2"/>
        <end position="228"/>
    </location>
</feature>
<evidence type="ECO:0000256" key="4">
    <source>
        <dbReference type="ARBA" id="ARBA00022679"/>
    </source>
</evidence>
<evidence type="ECO:0000256" key="2">
    <source>
        <dbReference type="ARBA" id="ARBA00012536"/>
    </source>
</evidence>
<evidence type="ECO:0000313" key="9">
    <source>
        <dbReference type="Proteomes" id="UP000516361"/>
    </source>
</evidence>
<keyword evidence="3" id="KW-0328">Glycosyltransferase</keyword>
<dbReference type="PANTHER" id="PTHR46039">
    <property type="entry name" value="SUCROSE-PHOSPHATE SYNTHASE 3-RELATED"/>
    <property type="match status" value="1"/>
</dbReference>
<organism evidence="8 9">
    <name type="scientific">Tepiditoga spiralis</name>
    <dbReference type="NCBI Taxonomy" id="2108365"/>
    <lineage>
        <taxon>Bacteria</taxon>
        <taxon>Thermotogati</taxon>
        <taxon>Thermotogota</taxon>
        <taxon>Thermotogae</taxon>
        <taxon>Petrotogales</taxon>
        <taxon>Petrotogaceae</taxon>
        <taxon>Tepiditoga</taxon>
    </lineage>
</organism>
<accession>A0A7G1G3U8</accession>
<sequence length="464" mass="53517">MRVAFLNPQGNFDEKDSHLTEHSDFGGQLIYVKEVAMALSKMGIDVDIITRKIEDEEWPEFSKSIDRYEGYNKLRIIRLPFGGKKFLNKEQLWDYIPQYVDEIIKFYGNKMPDFFTAHYGDGGYAGVLLKQKTGINFSFTGHSLGAQKLEKLGMNMKNFETMDKKYHFSKRISAERYSMKYASKIITSTNQERSEQYSHYLYRDSINVEDKKFKIIPPGVNLKIFNTELESLNLKLKDKKPHIILSSRLDEKKNHLNVVKAYASSKKLQDLSNLSIFLRNIENPYDLKNISEKERNILEPIISIIRENNIEDKVFFFDLKSQKDLAGAYRYFAQLNSVFSLTAFYEPFGLAPIEAAACGLAIVATKNGGPSEIFEDGSGVLVDPFDVEDIKIGLLNGIKNAEKYKELGRKRVLENYTWEKTAKNYLIAIEEGMKENININDQLELNSYSLIKSFLKLKMEENNE</sequence>
<keyword evidence="9" id="KW-1185">Reference proteome</keyword>
<name>A0A7G1G3U8_9BACT</name>
<comment type="similarity">
    <text evidence="1">Belongs to the glycosyltransferase 1 family.</text>
</comment>
<dbReference type="RefSeq" id="WP_190615805.1">
    <property type="nucleotide sequence ID" value="NZ_AP018712.1"/>
</dbReference>
<feature type="domain" description="Glycosyl transferase family 1" evidence="6">
    <location>
        <begin position="234"/>
        <end position="409"/>
    </location>
</feature>
<keyword evidence="4" id="KW-0808">Transferase</keyword>
<evidence type="ECO:0000259" key="7">
    <source>
        <dbReference type="Pfam" id="PF00862"/>
    </source>
</evidence>
<dbReference type="InterPro" id="IPR044161">
    <property type="entry name" value="SPS"/>
</dbReference>
<dbReference type="Proteomes" id="UP000516361">
    <property type="component" value="Chromosome"/>
</dbReference>
<dbReference type="Gene3D" id="3.40.50.2000">
    <property type="entry name" value="Glycogen Phosphorylase B"/>
    <property type="match status" value="2"/>
</dbReference>
<dbReference type="InParanoid" id="A0A7G1G3U8"/>
<gene>
    <name evidence="8" type="ORF">OSSY52_08760</name>
</gene>
<reference evidence="8 9" key="1">
    <citation type="submission" date="2018-06" db="EMBL/GenBank/DDBJ databases">
        <title>Genome sequencing of Oceanotoga sp. sy52.</title>
        <authorList>
            <person name="Mori K."/>
        </authorList>
    </citation>
    <scope>NUCLEOTIDE SEQUENCE [LARGE SCALE GENOMIC DNA]</scope>
    <source>
        <strain evidence="9">sy52</strain>
    </source>
</reference>
<evidence type="ECO:0000256" key="3">
    <source>
        <dbReference type="ARBA" id="ARBA00022676"/>
    </source>
</evidence>
<dbReference type="InterPro" id="IPR000368">
    <property type="entry name" value="Sucrose_synth_GT-B1"/>
</dbReference>
<dbReference type="AlphaFoldDB" id="A0A7G1G3U8"/>
<dbReference type="KEGG" id="ocy:OSSY52_08760"/>
<comment type="catalytic activity">
    <reaction evidence="5">
        <text>beta-D-fructose 6-phosphate + UDP-alpha-D-glucose = sucrose 6(F)-phosphate + UDP + H(+)</text>
        <dbReference type="Rhea" id="RHEA:22172"/>
        <dbReference type="ChEBI" id="CHEBI:15378"/>
        <dbReference type="ChEBI" id="CHEBI:57634"/>
        <dbReference type="ChEBI" id="CHEBI:57723"/>
        <dbReference type="ChEBI" id="CHEBI:58223"/>
        <dbReference type="ChEBI" id="CHEBI:58885"/>
        <dbReference type="EC" id="2.4.1.14"/>
    </reaction>
</comment>
<evidence type="ECO:0000256" key="5">
    <source>
        <dbReference type="ARBA" id="ARBA00047471"/>
    </source>
</evidence>
<dbReference type="EMBL" id="AP018712">
    <property type="protein sequence ID" value="BBE30735.1"/>
    <property type="molecule type" value="Genomic_DNA"/>
</dbReference>
<dbReference type="Pfam" id="PF00534">
    <property type="entry name" value="Glycos_transf_1"/>
    <property type="match status" value="1"/>
</dbReference>
<dbReference type="PANTHER" id="PTHR46039:SF5">
    <property type="entry name" value="SUCROSE-PHOSPHATE SYNTHASE 3-RELATED"/>
    <property type="match status" value="1"/>
</dbReference>
<evidence type="ECO:0000256" key="1">
    <source>
        <dbReference type="ARBA" id="ARBA00006530"/>
    </source>
</evidence>